<dbReference type="PANTHER" id="PTHR46841:SF7">
    <property type="entry name" value="IG-LIKE DOMAIN-CONTAINING PROTEIN"/>
    <property type="match status" value="1"/>
</dbReference>
<dbReference type="GO" id="GO:0009986">
    <property type="term" value="C:cell surface"/>
    <property type="evidence" value="ECO:0007669"/>
    <property type="project" value="TreeGrafter"/>
</dbReference>
<dbReference type="GO" id="GO:0150079">
    <property type="term" value="P:negative regulation of neuroinflammatory response"/>
    <property type="evidence" value="ECO:0007669"/>
    <property type="project" value="TreeGrafter"/>
</dbReference>
<accession>A0AAD8CKF5</accession>
<evidence type="ECO:0000256" key="1">
    <source>
        <dbReference type="ARBA" id="ARBA00004167"/>
    </source>
</evidence>
<keyword evidence="3 10" id="KW-0732">Signal</keyword>
<dbReference type="InterPro" id="IPR047164">
    <property type="entry name" value="OX2G-like"/>
</dbReference>
<dbReference type="AlphaFoldDB" id="A0AAD8CKF5"/>
<feature type="chain" id="PRO_5042067191" evidence="10">
    <location>
        <begin position="21"/>
        <end position="224"/>
    </location>
</feature>
<keyword evidence="6" id="KW-1015">Disulfide bond</keyword>
<evidence type="ECO:0000256" key="9">
    <source>
        <dbReference type="SAM" id="Phobius"/>
    </source>
</evidence>
<gene>
    <name evidence="12" type="ORF">AOXY_G30478</name>
</gene>
<organism evidence="12 13">
    <name type="scientific">Acipenser oxyrinchus oxyrinchus</name>
    <dbReference type="NCBI Taxonomy" id="40147"/>
    <lineage>
        <taxon>Eukaryota</taxon>
        <taxon>Metazoa</taxon>
        <taxon>Chordata</taxon>
        <taxon>Craniata</taxon>
        <taxon>Vertebrata</taxon>
        <taxon>Euteleostomi</taxon>
        <taxon>Actinopterygii</taxon>
        <taxon>Chondrostei</taxon>
        <taxon>Acipenseriformes</taxon>
        <taxon>Acipenseridae</taxon>
        <taxon>Acipenser</taxon>
    </lineage>
</organism>
<evidence type="ECO:0000256" key="10">
    <source>
        <dbReference type="SAM" id="SignalP"/>
    </source>
</evidence>
<keyword evidence="5 9" id="KW-0472">Membrane</keyword>
<feature type="transmembrane region" description="Helical" evidence="9">
    <location>
        <begin position="182"/>
        <end position="206"/>
    </location>
</feature>
<dbReference type="InterPro" id="IPR036179">
    <property type="entry name" value="Ig-like_dom_sf"/>
</dbReference>
<reference evidence="12" key="1">
    <citation type="submission" date="2022-02" db="EMBL/GenBank/DDBJ databases">
        <title>Atlantic sturgeon de novo genome assembly.</title>
        <authorList>
            <person name="Stock M."/>
            <person name="Klopp C."/>
            <person name="Guiguen Y."/>
            <person name="Cabau C."/>
            <person name="Parinello H."/>
            <person name="Santidrian Yebra-Pimentel E."/>
            <person name="Kuhl H."/>
            <person name="Dirks R.P."/>
            <person name="Guessner J."/>
            <person name="Wuertz S."/>
            <person name="Du K."/>
            <person name="Schartl M."/>
        </authorList>
    </citation>
    <scope>NUCLEOTIDE SEQUENCE</scope>
    <source>
        <strain evidence="12">STURGEONOMICS-FGT-2020</strain>
        <tissue evidence="12">Whole blood</tissue>
    </source>
</reference>
<evidence type="ECO:0000256" key="2">
    <source>
        <dbReference type="ARBA" id="ARBA00022692"/>
    </source>
</evidence>
<dbReference type="SUPFAM" id="SSF48726">
    <property type="entry name" value="Immunoglobulin"/>
    <property type="match status" value="1"/>
</dbReference>
<keyword evidence="2 9" id="KW-0812">Transmembrane</keyword>
<evidence type="ECO:0000259" key="11">
    <source>
        <dbReference type="Pfam" id="PF08205"/>
    </source>
</evidence>
<dbReference type="Proteomes" id="UP001230051">
    <property type="component" value="Unassembled WGS sequence"/>
</dbReference>
<dbReference type="Pfam" id="PF08205">
    <property type="entry name" value="C2-set_2"/>
    <property type="match status" value="1"/>
</dbReference>
<evidence type="ECO:0000256" key="5">
    <source>
        <dbReference type="ARBA" id="ARBA00023136"/>
    </source>
</evidence>
<dbReference type="GO" id="GO:0098632">
    <property type="term" value="F:cell-cell adhesion mediator activity"/>
    <property type="evidence" value="ECO:0007669"/>
    <property type="project" value="InterPro"/>
</dbReference>
<evidence type="ECO:0000256" key="8">
    <source>
        <dbReference type="ARBA" id="ARBA00023319"/>
    </source>
</evidence>
<evidence type="ECO:0000313" key="13">
    <source>
        <dbReference type="Proteomes" id="UP001230051"/>
    </source>
</evidence>
<evidence type="ECO:0000256" key="3">
    <source>
        <dbReference type="ARBA" id="ARBA00022729"/>
    </source>
</evidence>
<dbReference type="GO" id="GO:0034113">
    <property type="term" value="P:heterotypic cell-cell adhesion"/>
    <property type="evidence" value="ECO:0007669"/>
    <property type="project" value="TreeGrafter"/>
</dbReference>
<dbReference type="PANTHER" id="PTHR46841">
    <property type="entry name" value="OX-2 MEMBRANE GLYCOPROTEIN"/>
    <property type="match status" value="1"/>
</dbReference>
<sequence length="224" mass="24769">MMIVFVRSLLMFILLTECTGNKVIVQSNGSTAVLNKDFSFKCSLSHGNVKQVTWQKQKDKEGSITGKSCFTVFGISEMNIEKFSTKSENIIVVSCSVTGKPSPMIAWQTSENITEHEMEIKEDDKGIVTIISNVTVDLSTFQAKEISCYAYLQNPTRPEERQEVEKTIIVRIRDVPSRVGTIVGVCGILLIIVTVIAVIVMPAVFVGNTRILSSSSVVFETFSE</sequence>
<dbReference type="GO" id="GO:0016020">
    <property type="term" value="C:membrane"/>
    <property type="evidence" value="ECO:0007669"/>
    <property type="project" value="UniProtKB-SubCell"/>
</dbReference>
<feature type="domain" description="CD80-like immunoglobulin C2-set" evidence="11">
    <location>
        <begin position="88"/>
        <end position="155"/>
    </location>
</feature>
<evidence type="ECO:0000256" key="7">
    <source>
        <dbReference type="ARBA" id="ARBA00023180"/>
    </source>
</evidence>
<feature type="signal peptide" evidence="10">
    <location>
        <begin position="1"/>
        <end position="20"/>
    </location>
</feature>
<evidence type="ECO:0000256" key="4">
    <source>
        <dbReference type="ARBA" id="ARBA00022989"/>
    </source>
</evidence>
<dbReference type="InterPro" id="IPR013162">
    <property type="entry name" value="CD80_C2-set"/>
</dbReference>
<dbReference type="GO" id="GO:0030424">
    <property type="term" value="C:axon"/>
    <property type="evidence" value="ECO:0007669"/>
    <property type="project" value="TreeGrafter"/>
</dbReference>
<keyword evidence="8" id="KW-0393">Immunoglobulin domain</keyword>
<comment type="caution">
    <text evidence="12">The sequence shown here is derived from an EMBL/GenBank/DDBJ whole genome shotgun (WGS) entry which is preliminary data.</text>
</comment>
<keyword evidence="13" id="KW-1185">Reference proteome</keyword>
<evidence type="ECO:0000313" key="12">
    <source>
        <dbReference type="EMBL" id="KAK1153128.1"/>
    </source>
</evidence>
<protein>
    <submittedName>
        <fullName evidence="12">OX-2 membrane glycoprotein-like</fullName>
    </submittedName>
</protein>
<keyword evidence="4 9" id="KW-1133">Transmembrane helix</keyword>
<dbReference type="Gene3D" id="2.60.40.10">
    <property type="entry name" value="Immunoglobulins"/>
    <property type="match status" value="1"/>
</dbReference>
<evidence type="ECO:0000256" key="6">
    <source>
        <dbReference type="ARBA" id="ARBA00023157"/>
    </source>
</evidence>
<keyword evidence="7" id="KW-0325">Glycoprotein</keyword>
<dbReference type="InterPro" id="IPR013783">
    <property type="entry name" value="Ig-like_fold"/>
</dbReference>
<dbReference type="GO" id="GO:0043025">
    <property type="term" value="C:neuronal cell body"/>
    <property type="evidence" value="ECO:0007669"/>
    <property type="project" value="TreeGrafter"/>
</dbReference>
<dbReference type="EMBL" id="JAGXEW010000043">
    <property type="protein sequence ID" value="KAK1153128.1"/>
    <property type="molecule type" value="Genomic_DNA"/>
</dbReference>
<proteinExistence type="predicted"/>
<comment type="subcellular location">
    <subcellularLocation>
        <location evidence="1">Membrane</location>
        <topology evidence="1">Single-pass membrane protein</topology>
    </subcellularLocation>
</comment>
<name>A0AAD8CKF5_ACIOX</name>